<evidence type="ECO:0000256" key="12">
    <source>
        <dbReference type="ARBA" id="ARBA00023204"/>
    </source>
</evidence>
<dbReference type="PROSITE" id="PS51698">
    <property type="entry name" value="U_BOX"/>
    <property type="match status" value="1"/>
</dbReference>
<dbReference type="GO" id="GO:0005737">
    <property type="term" value="C:cytoplasm"/>
    <property type="evidence" value="ECO:0007669"/>
    <property type="project" value="TreeGrafter"/>
</dbReference>
<dbReference type="Gene3D" id="2.130.10.10">
    <property type="entry name" value="YVTN repeat-like/Quinoprotein amine dehydrogenase"/>
    <property type="match status" value="1"/>
</dbReference>
<comment type="catalytic activity">
    <reaction evidence="15">
        <text>S-ubiquitinyl-[E2 ubiquitin-conjugating enzyme]-L-cysteine + [acceptor protein]-L-lysine = [E2 ubiquitin-conjugating enzyme]-L-cysteine + N(6)-ubiquitinyl-[acceptor protein]-L-lysine.</text>
        <dbReference type="EC" id="2.3.2.27"/>
    </reaction>
</comment>
<dbReference type="InterPro" id="IPR015943">
    <property type="entry name" value="WD40/YVTN_repeat-like_dom_sf"/>
</dbReference>
<dbReference type="STRING" id="1295533.A0A1E3I7V4"/>
<evidence type="ECO:0000256" key="5">
    <source>
        <dbReference type="ARBA" id="ARBA00022664"/>
    </source>
</evidence>
<feature type="region of interest" description="Disordered" evidence="16">
    <location>
        <begin position="37"/>
        <end position="64"/>
    </location>
</feature>
<evidence type="ECO:0000256" key="15">
    <source>
        <dbReference type="RuleBase" id="RU367101"/>
    </source>
</evidence>
<keyword evidence="11 15" id="KW-0508">mRNA splicing</keyword>
<dbReference type="GO" id="GO:0000974">
    <property type="term" value="C:Prp19 complex"/>
    <property type="evidence" value="ECO:0007669"/>
    <property type="project" value="UniProtKB-UniRule"/>
</dbReference>
<dbReference type="GO" id="GO:0071006">
    <property type="term" value="C:U2-type catalytic step 1 spliceosome"/>
    <property type="evidence" value="ECO:0007669"/>
    <property type="project" value="TreeGrafter"/>
</dbReference>
<evidence type="ECO:0000256" key="14">
    <source>
        <dbReference type="PROSITE-ProRule" id="PRU00221"/>
    </source>
</evidence>
<evidence type="ECO:0000256" key="1">
    <source>
        <dbReference type="ARBA" id="ARBA00004123"/>
    </source>
</evidence>
<dbReference type="Pfam" id="PF00400">
    <property type="entry name" value="WD40"/>
    <property type="match status" value="4"/>
</dbReference>
<comment type="subcellular location">
    <subcellularLocation>
        <location evidence="1 15">Nucleus</location>
    </subcellularLocation>
</comment>
<dbReference type="PANTHER" id="PTHR43995">
    <property type="entry name" value="PRE-MRNA-PROCESSING FACTOR 19"/>
    <property type="match status" value="1"/>
</dbReference>
<keyword evidence="12 15" id="KW-0234">DNA repair</keyword>
<dbReference type="UniPathway" id="UPA00143"/>
<keyword evidence="13 15" id="KW-0539">Nucleus</keyword>
<dbReference type="EC" id="2.3.2.27" evidence="15"/>
<dbReference type="PROSITE" id="PS50294">
    <property type="entry name" value="WD_REPEATS_REGION"/>
    <property type="match status" value="2"/>
</dbReference>
<feature type="repeat" description="WD" evidence="14">
    <location>
        <begin position="312"/>
        <end position="353"/>
    </location>
</feature>
<dbReference type="InterPro" id="IPR001680">
    <property type="entry name" value="WD40_rpt"/>
</dbReference>
<dbReference type="GO" id="GO:0000398">
    <property type="term" value="P:mRNA splicing, via spliceosome"/>
    <property type="evidence" value="ECO:0007669"/>
    <property type="project" value="InterPro"/>
</dbReference>
<gene>
    <name evidence="18" type="ORF">L202_00492</name>
</gene>
<dbReference type="InterPro" id="IPR013083">
    <property type="entry name" value="Znf_RING/FYVE/PHD"/>
</dbReference>
<dbReference type="InterPro" id="IPR055340">
    <property type="entry name" value="RING-Ubox_PRP19"/>
</dbReference>
<reference evidence="18 19" key="1">
    <citation type="submission" date="2016-06" db="EMBL/GenBank/DDBJ databases">
        <title>Evolution of pathogenesis and genome organization in the Tremellales.</title>
        <authorList>
            <person name="Cuomo C."/>
            <person name="Litvintseva A."/>
            <person name="Heitman J."/>
            <person name="Chen Y."/>
            <person name="Sun S."/>
            <person name="Springer D."/>
            <person name="Dromer F."/>
            <person name="Young S."/>
            <person name="Zeng Q."/>
            <person name="Chapman S."/>
            <person name="Gujja S."/>
            <person name="Saif S."/>
            <person name="Birren B."/>
        </authorList>
    </citation>
    <scope>NUCLEOTIDE SEQUENCE [LARGE SCALE GENOMIC DNA]</scope>
    <source>
        <strain evidence="18 19">CBS 6039</strain>
    </source>
</reference>
<evidence type="ECO:0000256" key="11">
    <source>
        <dbReference type="ARBA" id="ARBA00023187"/>
    </source>
</evidence>
<evidence type="ECO:0000256" key="9">
    <source>
        <dbReference type="ARBA" id="ARBA00022763"/>
    </source>
</evidence>
<dbReference type="RefSeq" id="XP_018998371.1">
    <property type="nucleotide sequence ID" value="XM_019133666.1"/>
</dbReference>
<dbReference type="Proteomes" id="UP000094065">
    <property type="component" value="Unassembled WGS sequence"/>
</dbReference>
<protein>
    <recommendedName>
        <fullName evidence="15">Pre-mRNA-processing factor 19</fullName>
        <ecNumber evidence="15">2.3.2.27</ecNumber>
    </recommendedName>
</protein>
<dbReference type="InterPro" id="IPR013915">
    <property type="entry name" value="Prp19_cc"/>
</dbReference>
<dbReference type="SMART" id="SM00504">
    <property type="entry name" value="Ubox"/>
    <property type="match status" value="1"/>
</dbReference>
<dbReference type="Pfam" id="PF08606">
    <property type="entry name" value="Prp19"/>
    <property type="match status" value="1"/>
</dbReference>
<comment type="function">
    <text evidence="15">Ubiquitin-protein ligase which is mainly involved pre-mRNA splicing and DNA repair. Required for pre-mRNA splicing as component of the spliceosome.</text>
</comment>
<dbReference type="InterPro" id="IPR038959">
    <property type="entry name" value="Prp19"/>
</dbReference>
<evidence type="ECO:0000313" key="19">
    <source>
        <dbReference type="Proteomes" id="UP000094065"/>
    </source>
</evidence>
<comment type="subunit">
    <text evidence="15">Homotetramer.</text>
</comment>
<evidence type="ECO:0000256" key="4">
    <source>
        <dbReference type="ARBA" id="ARBA00022574"/>
    </source>
</evidence>
<dbReference type="InterPro" id="IPR003613">
    <property type="entry name" value="Ubox_domain"/>
</dbReference>
<dbReference type="EMBL" id="AWGJ01000001">
    <property type="protein sequence ID" value="ODN84568.1"/>
    <property type="molecule type" value="Genomic_DNA"/>
</dbReference>
<feature type="repeat" description="WD" evidence="14">
    <location>
        <begin position="230"/>
        <end position="264"/>
    </location>
</feature>
<dbReference type="GO" id="GO:0070534">
    <property type="term" value="P:protein K63-linked ubiquitination"/>
    <property type="evidence" value="ECO:0007669"/>
    <property type="project" value="UniProtKB-UniRule"/>
</dbReference>
<organism evidence="18 19">
    <name type="scientific">Cryptococcus amylolentus CBS 6039</name>
    <dbReference type="NCBI Taxonomy" id="1295533"/>
    <lineage>
        <taxon>Eukaryota</taxon>
        <taxon>Fungi</taxon>
        <taxon>Dikarya</taxon>
        <taxon>Basidiomycota</taxon>
        <taxon>Agaricomycotina</taxon>
        <taxon>Tremellomycetes</taxon>
        <taxon>Tremellales</taxon>
        <taxon>Cryptococcaceae</taxon>
        <taxon>Cryptococcus</taxon>
    </lineage>
</organism>
<evidence type="ECO:0000256" key="2">
    <source>
        <dbReference type="ARBA" id="ARBA00004906"/>
    </source>
</evidence>
<keyword evidence="19" id="KW-1185">Reference proteome</keyword>
<comment type="caution">
    <text evidence="18">The sequence shown here is derived from an EMBL/GenBank/DDBJ whole genome shotgun (WGS) entry which is preliminary data.</text>
</comment>
<feature type="region of interest" description="Disordered" evidence="16">
    <location>
        <begin position="189"/>
        <end position="209"/>
    </location>
</feature>
<dbReference type="PANTHER" id="PTHR43995:SF1">
    <property type="entry name" value="PRE-MRNA-PROCESSING FACTOR 19"/>
    <property type="match status" value="1"/>
</dbReference>
<evidence type="ECO:0000259" key="17">
    <source>
        <dbReference type="PROSITE" id="PS51698"/>
    </source>
</evidence>
<feature type="compositionally biased region" description="Polar residues" evidence="16">
    <location>
        <begin position="37"/>
        <end position="48"/>
    </location>
</feature>
<dbReference type="GO" id="GO:0006281">
    <property type="term" value="P:DNA repair"/>
    <property type="evidence" value="ECO:0007669"/>
    <property type="project" value="UniProtKB-KW"/>
</dbReference>
<proteinExistence type="inferred from homology"/>
<evidence type="ECO:0000256" key="8">
    <source>
        <dbReference type="ARBA" id="ARBA00022737"/>
    </source>
</evidence>
<comment type="similarity">
    <text evidence="3 15">Belongs to the WD repeat PRP19 family.</text>
</comment>
<name>A0A1E3I7V4_9TREE</name>
<dbReference type="SMART" id="SM00320">
    <property type="entry name" value="WD40"/>
    <property type="match status" value="6"/>
</dbReference>
<dbReference type="OrthoDB" id="687049at2759"/>
<dbReference type="Gene3D" id="3.30.40.10">
    <property type="entry name" value="Zinc/RING finger domain, C3HC4 (zinc finger)"/>
    <property type="match status" value="1"/>
</dbReference>
<dbReference type="PROSITE" id="PS50082">
    <property type="entry name" value="WD_REPEATS_2"/>
    <property type="match status" value="3"/>
</dbReference>
<keyword evidence="5 15" id="KW-0507">mRNA processing</keyword>
<keyword evidence="10 15" id="KW-0833">Ubl conjugation pathway</keyword>
<keyword evidence="4 14" id="KW-0853">WD repeat</keyword>
<evidence type="ECO:0000256" key="10">
    <source>
        <dbReference type="ARBA" id="ARBA00022786"/>
    </source>
</evidence>
<keyword evidence="7 15" id="KW-0747">Spliceosome</keyword>
<evidence type="ECO:0000256" key="6">
    <source>
        <dbReference type="ARBA" id="ARBA00022679"/>
    </source>
</evidence>
<evidence type="ECO:0000256" key="16">
    <source>
        <dbReference type="SAM" id="MobiDB-lite"/>
    </source>
</evidence>
<dbReference type="SUPFAM" id="SSF57850">
    <property type="entry name" value="RING/U-box"/>
    <property type="match status" value="1"/>
</dbReference>
<sequence>MFLCAISGEAPQNPVVSRTTGAVYEKALIERYIGKYSSSSQEPSNNLLDENGTDPLSGEPLTREDIIDVKAKPSTIPPRHATDTSIPSLLTKLQSEYDSIMLESLEIKKAFQSSRQELANALYREDAATRVIARLIKERDTARQALISIQSVTGFQAPAQEEQPAEDVEMEQEGALPADVEAKVMETNKALSSQRKKRKPAPGYKKADSVKTYTQINHVPSLHATKPAGISALDLAADGNVVATGGPDKTVQIFDLEASKVLGTLKGHTKPVTHVAFREREGEPKLVVSGSADKTVRLWGEDDGKWAAKGSITGHKGDITGLAVHPSGSYAAAASSDSTWSLYDLDTAKEISKYAAIPGVDGSFAYNSFAVHPDGILHGGGTKEGTVRVWDARQSSSLAATLSSHTSPLTSLSFSENGYYLATSSSTSPTVKIFDLRKLDVLSEWALPEENVVKEVRFDPSAQFLSVVGTDARVYANKTWEELLKFEENAGELVGARFGKLGSEIVLAGMDRTLRVLGSA</sequence>
<comment type="pathway">
    <text evidence="2 15">Protein modification; protein ubiquitination.</text>
</comment>
<dbReference type="SUPFAM" id="SSF50978">
    <property type="entry name" value="WD40 repeat-like"/>
    <property type="match status" value="1"/>
</dbReference>
<dbReference type="GO" id="GO:0061630">
    <property type="term" value="F:ubiquitin protein ligase activity"/>
    <property type="evidence" value="ECO:0007669"/>
    <property type="project" value="UniProtKB-UniRule"/>
</dbReference>
<keyword evidence="8" id="KW-0677">Repeat</keyword>
<dbReference type="CDD" id="cd16656">
    <property type="entry name" value="RING-Ubox_PRP19"/>
    <property type="match status" value="1"/>
</dbReference>
<dbReference type="InterPro" id="IPR036322">
    <property type="entry name" value="WD40_repeat_dom_sf"/>
</dbReference>
<evidence type="ECO:0000256" key="3">
    <source>
        <dbReference type="ARBA" id="ARBA00006388"/>
    </source>
</evidence>
<keyword evidence="6 15" id="KW-0808">Transferase</keyword>
<accession>A0A1E3I7V4</accession>
<dbReference type="AlphaFoldDB" id="A0A1E3I7V4"/>
<evidence type="ECO:0000313" key="18">
    <source>
        <dbReference type="EMBL" id="ODN84568.1"/>
    </source>
</evidence>
<feature type="repeat" description="WD" evidence="14">
    <location>
        <begin position="265"/>
        <end position="299"/>
    </location>
</feature>
<feature type="domain" description="U-box" evidence="17">
    <location>
        <begin position="1"/>
        <end position="86"/>
    </location>
</feature>
<dbReference type="GeneID" id="30151801"/>
<keyword evidence="9 15" id="KW-0227">DNA damage</keyword>
<evidence type="ECO:0000256" key="13">
    <source>
        <dbReference type="ARBA" id="ARBA00023242"/>
    </source>
</evidence>
<evidence type="ECO:0000256" key="7">
    <source>
        <dbReference type="ARBA" id="ARBA00022728"/>
    </source>
</evidence>